<keyword evidence="4" id="KW-0614">Plasmid</keyword>
<dbReference type="AlphaFoldDB" id="Q1QF49"/>
<geneLocation type="plasmid" evidence="5">
    <name>pNITHX3</name>
</geneLocation>
<evidence type="ECO:0000256" key="1">
    <source>
        <dbReference type="SAM" id="MobiDB-lite"/>
    </source>
</evidence>
<dbReference type="HOGENOM" id="CLU_051007_1_0_5"/>
<dbReference type="RefSeq" id="WP_011505228.1">
    <property type="nucleotide sequence ID" value="NC_007961.1"/>
</dbReference>
<evidence type="ECO:0000259" key="3">
    <source>
        <dbReference type="Pfam" id="PF11800"/>
    </source>
</evidence>
<dbReference type="InterPro" id="IPR011991">
    <property type="entry name" value="ArsR-like_HTH"/>
</dbReference>
<dbReference type="OrthoDB" id="7488837at2"/>
<dbReference type="Pfam" id="PF03428">
    <property type="entry name" value="RP-C"/>
    <property type="match status" value="1"/>
</dbReference>
<feature type="compositionally biased region" description="Basic and acidic residues" evidence="1">
    <location>
        <begin position="264"/>
        <end position="278"/>
    </location>
</feature>
<dbReference type="Pfam" id="PF11800">
    <property type="entry name" value="RP-C_C"/>
    <property type="match status" value="1"/>
</dbReference>
<dbReference type="SUPFAM" id="SSF46785">
    <property type="entry name" value="Winged helix' DNA-binding domain"/>
    <property type="match status" value="1"/>
</dbReference>
<dbReference type="InterPro" id="IPR036390">
    <property type="entry name" value="WH_DNA-bd_sf"/>
</dbReference>
<dbReference type="NCBIfam" id="NF040974">
    <property type="entry name" value="RepABC_RepC"/>
    <property type="match status" value="1"/>
</dbReference>
<accession>Q1QF49</accession>
<dbReference type="InterPro" id="IPR021760">
    <property type="entry name" value="RepC_C"/>
</dbReference>
<dbReference type="KEGG" id="nha:Nham_4573"/>
<feature type="compositionally biased region" description="Polar residues" evidence="1">
    <location>
        <begin position="406"/>
        <end position="421"/>
    </location>
</feature>
<protein>
    <submittedName>
        <fullName evidence="4">Replication protein C</fullName>
    </submittedName>
</protein>
<reference evidence="5" key="1">
    <citation type="submission" date="2006-03" db="EMBL/GenBank/DDBJ databases">
        <title>Complete sequence of plasmid 3 of Nitrobacter hamburgensis X14.</title>
        <authorList>
            <consortium name="US DOE Joint Genome Institute"/>
            <person name="Copeland A."/>
            <person name="Lucas S."/>
            <person name="Lapidus A."/>
            <person name="Barry K."/>
            <person name="Detter J.C."/>
            <person name="Glavina del Rio T."/>
            <person name="Hammon N."/>
            <person name="Israni S."/>
            <person name="Dalin E."/>
            <person name="Tice H."/>
            <person name="Pitluck S."/>
            <person name="Chain P."/>
            <person name="Malfatti S."/>
            <person name="Shin M."/>
            <person name="Vergez L."/>
            <person name="Schmutz J."/>
            <person name="Larimer F."/>
            <person name="Land M."/>
            <person name="Hauser L."/>
            <person name="Kyrpides N."/>
            <person name="Ivanova N."/>
            <person name="Ward B."/>
            <person name="Arp D."/>
            <person name="Klotz M."/>
            <person name="Stein L."/>
            <person name="O'Mullan G."/>
            <person name="Starkenburg S."/>
            <person name="Sayavedra L."/>
            <person name="Poret-Peterson A.T."/>
            <person name="Gentry M.E."/>
            <person name="Bruce D."/>
            <person name="Richardson P."/>
        </authorList>
    </citation>
    <scope>NUCLEOTIDE SEQUENCE [LARGE SCALE GENOMIC DNA]</scope>
    <source>
        <strain evidence="5">DSM 10229 / NCIMB 13809 / X14</strain>
        <plasmid evidence="5">Plasmid pNITHX3</plasmid>
    </source>
</reference>
<feature type="domain" description="Plasmid replication protein C C-terminal" evidence="3">
    <location>
        <begin position="297"/>
        <end position="397"/>
    </location>
</feature>
<dbReference type="InterPro" id="IPR005090">
    <property type="entry name" value="RepC_N"/>
</dbReference>
<dbReference type="Proteomes" id="UP000001953">
    <property type="component" value="Plasmid 3"/>
</dbReference>
<dbReference type="NCBIfam" id="NF010396">
    <property type="entry name" value="PRK13824.1"/>
    <property type="match status" value="1"/>
</dbReference>
<proteinExistence type="predicted"/>
<sequence length="441" mass="49217">MTEHLATTPFGRRPMTLGMISSQLAAKKEKSETVIVHKWHVFQHIKEARQVLGATDRALAILHALLSFHPETALQGDSELIVWPSNEQLMARANGMPPTTLRRHLAILVDCGLIIRRDSPNGKRFARKGRGGEIEQAYGFDLAPIVARAEEYKSLAEAVQAEKKAFRVAKERLTILRRDIVKMVEAGIDEGVPADWRRFQQTYQDIAVRIPRTAPRQILESIGGEMEKLWRDIRELLESFTKTQNMDANESHSGRHIQNSNPDSHSESEEGPPKKIEAGGKVAATDNLRSLPKRELPLGIVLDACPEMRWLMKDGEIRHWRDFLAAAELARPMLGISPSAWCEAREVLGEQQAAITLAAIYQKSDQISSAGGYLRSLTERAKDGKFSVWPMVMALLRAKLDASKPPATQSGRDSAEPQKTAQGGGLQPSDQLRTPLSRWQK</sequence>
<name>Q1QF49_NITHX</name>
<feature type="domain" description="Plasmid replication protein C N-terminal" evidence="2">
    <location>
        <begin position="13"/>
        <end position="187"/>
    </location>
</feature>
<feature type="region of interest" description="Disordered" evidence="1">
    <location>
        <begin position="245"/>
        <end position="280"/>
    </location>
</feature>
<dbReference type="EMBL" id="CP000322">
    <property type="protein sequence ID" value="ABE65148.1"/>
    <property type="molecule type" value="Genomic_DNA"/>
</dbReference>
<dbReference type="InterPro" id="IPR047611">
    <property type="entry name" value="RepABC_RepC"/>
</dbReference>
<keyword evidence="5" id="KW-1185">Reference proteome</keyword>
<dbReference type="CDD" id="cd00090">
    <property type="entry name" value="HTH_ARSR"/>
    <property type="match status" value="1"/>
</dbReference>
<feature type="compositionally biased region" description="Polar residues" evidence="1">
    <location>
        <begin position="428"/>
        <end position="441"/>
    </location>
</feature>
<evidence type="ECO:0000313" key="5">
    <source>
        <dbReference type="Proteomes" id="UP000001953"/>
    </source>
</evidence>
<feature type="region of interest" description="Disordered" evidence="1">
    <location>
        <begin position="402"/>
        <end position="441"/>
    </location>
</feature>
<dbReference type="GO" id="GO:0006355">
    <property type="term" value="P:regulation of DNA-templated transcription"/>
    <property type="evidence" value="ECO:0007669"/>
    <property type="project" value="UniProtKB-ARBA"/>
</dbReference>
<gene>
    <name evidence="4" type="ordered locus">Nham_4573</name>
</gene>
<evidence type="ECO:0000313" key="4">
    <source>
        <dbReference type="EMBL" id="ABE65148.1"/>
    </source>
</evidence>
<evidence type="ECO:0000259" key="2">
    <source>
        <dbReference type="Pfam" id="PF03428"/>
    </source>
</evidence>
<organism evidence="4 5">
    <name type="scientific">Nitrobacter hamburgensis (strain DSM 10229 / NCIMB 13809 / X14)</name>
    <dbReference type="NCBI Taxonomy" id="323097"/>
    <lineage>
        <taxon>Bacteria</taxon>
        <taxon>Pseudomonadati</taxon>
        <taxon>Pseudomonadota</taxon>
        <taxon>Alphaproteobacteria</taxon>
        <taxon>Hyphomicrobiales</taxon>
        <taxon>Nitrobacteraceae</taxon>
        <taxon>Nitrobacter</taxon>
    </lineage>
</organism>